<keyword evidence="5 12" id="KW-1133">Transmembrane helix</keyword>
<feature type="domain" description="PpiC" evidence="13">
    <location>
        <begin position="266"/>
        <end position="369"/>
    </location>
</feature>
<dbReference type="InterPro" id="IPR000297">
    <property type="entry name" value="PPIase_PpiC"/>
</dbReference>
<reference evidence="14 15" key="1">
    <citation type="submission" date="2024-09" db="EMBL/GenBank/DDBJ databases">
        <authorList>
            <person name="Sun Q."/>
            <person name="Mori K."/>
        </authorList>
    </citation>
    <scope>NUCLEOTIDE SEQUENCE [LARGE SCALE GENOMIC DNA]</scope>
    <source>
        <strain evidence="14 15">CCM 8677</strain>
    </source>
</reference>
<accession>A0ABV6I9E3</accession>
<evidence type="ECO:0000256" key="10">
    <source>
        <dbReference type="ARBA" id="ARBA00042775"/>
    </source>
</evidence>
<dbReference type="Pfam" id="PF13616">
    <property type="entry name" value="Rotamase_3"/>
    <property type="match status" value="1"/>
</dbReference>
<dbReference type="RefSeq" id="WP_390209473.1">
    <property type="nucleotide sequence ID" value="NZ_JBHLXJ010000002.1"/>
</dbReference>
<evidence type="ECO:0000256" key="9">
    <source>
        <dbReference type="ARBA" id="ARBA00040743"/>
    </source>
</evidence>
<evidence type="ECO:0000259" key="13">
    <source>
        <dbReference type="PROSITE" id="PS50198"/>
    </source>
</evidence>
<dbReference type="Gene3D" id="1.10.4030.10">
    <property type="entry name" value="Porin chaperone SurA, peptide-binding domain"/>
    <property type="match status" value="1"/>
</dbReference>
<dbReference type="Proteomes" id="UP001589844">
    <property type="component" value="Unassembled WGS sequence"/>
</dbReference>
<feature type="transmembrane region" description="Helical" evidence="12">
    <location>
        <begin position="12"/>
        <end position="29"/>
    </location>
</feature>
<dbReference type="Pfam" id="PF13624">
    <property type="entry name" value="SurA_N_3"/>
    <property type="match status" value="1"/>
</dbReference>
<keyword evidence="7" id="KW-0143">Chaperone</keyword>
<evidence type="ECO:0000256" key="6">
    <source>
        <dbReference type="ARBA" id="ARBA00023136"/>
    </source>
</evidence>
<evidence type="ECO:0000256" key="3">
    <source>
        <dbReference type="ARBA" id="ARBA00022519"/>
    </source>
</evidence>
<name>A0ABV6I9E3_9BURK</name>
<proteinExistence type="inferred from homology"/>
<comment type="caution">
    <text evidence="14">The sequence shown here is derived from an EMBL/GenBank/DDBJ whole genome shotgun (WGS) entry which is preliminary data.</text>
</comment>
<dbReference type="SUPFAM" id="SSF54534">
    <property type="entry name" value="FKBP-like"/>
    <property type="match status" value="1"/>
</dbReference>
<dbReference type="SUPFAM" id="SSF109998">
    <property type="entry name" value="Triger factor/SurA peptide-binding domain-like"/>
    <property type="match status" value="1"/>
</dbReference>
<keyword evidence="11" id="KW-0413">Isomerase</keyword>
<dbReference type="PANTHER" id="PTHR47529">
    <property type="entry name" value="PEPTIDYL-PROLYL CIS-TRANS ISOMERASE D"/>
    <property type="match status" value="1"/>
</dbReference>
<evidence type="ECO:0000256" key="12">
    <source>
        <dbReference type="SAM" id="Phobius"/>
    </source>
</evidence>
<keyword evidence="4 12" id="KW-0812">Transmembrane</keyword>
<evidence type="ECO:0000256" key="11">
    <source>
        <dbReference type="PROSITE-ProRule" id="PRU00278"/>
    </source>
</evidence>
<protein>
    <recommendedName>
        <fullName evidence="9">Periplasmic chaperone PpiD</fullName>
    </recommendedName>
    <alternativeName>
        <fullName evidence="10">Periplasmic folding chaperone</fullName>
    </alternativeName>
</protein>
<evidence type="ECO:0000313" key="15">
    <source>
        <dbReference type="Proteomes" id="UP001589844"/>
    </source>
</evidence>
<evidence type="ECO:0000256" key="8">
    <source>
        <dbReference type="ARBA" id="ARBA00038408"/>
    </source>
</evidence>
<keyword evidence="6 12" id="KW-0472">Membrane</keyword>
<evidence type="ECO:0000256" key="7">
    <source>
        <dbReference type="ARBA" id="ARBA00023186"/>
    </source>
</evidence>
<evidence type="ECO:0000256" key="1">
    <source>
        <dbReference type="ARBA" id="ARBA00004382"/>
    </source>
</evidence>
<dbReference type="Gene3D" id="3.10.50.40">
    <property type="match status" value="1"/>
</dbReference>
<keyword evidence="3" id="KW-0997">Cell inner membrane</keyword>
<sequence length="641" mass="70695">MFEYIRTHKRIMQGVLLVIIFPSFALFGVDSFMRSRDANTAVATVAGQSISQQEFDQAMRSQLDRLKQAYGPEFDAQMLNTPEARQGILDDLIARKAMSAETVKNKLTVTDQSLQQNILETPGLKKPDNTFDTDRYKSLLAMQGMTPAMYEANLRQDLALQQLLNSVQNSAINSKTVAERIALISEQEREVQALSFKAKDYVADVKITDDILRAYYNKNAAQFEIPELVNAEYVVLSNEALAEQITVADADVLAHYEQNKKNYTTDEQRRASHILLNLKKDASADETKAVKEKAAALLAQVRKSPDQFAKLAKENSQDLGSAERGGDLDYFSRGAMVKAFDDVAFKLKQGEISDLVQSEFGIHIIQLTAVKPAAIKPLEEVKAQLVADIKKQKAAKAYAEASEAFTNMAYEQPDSLKPIAEKLKLKIEQVSNLQRQSMPGAPATMIANNPKFLKAIFSDDSLKKKHNTEAVEIAPNTLVAGRVVEYKPAVKRPFEEVKAVIQGKIEQTESLALAKKAGEAKLQALKAADNANGFAETKTVSRLKKPELSNEAFLAVVKADVQKLPAYVGVEVAGQGYEVYRISKVSQGTPDPVRRLSEAKQVENAVAQQEVFSYVEALKQNAKVTINRAALASKSNSNAAQ</sequence>
<evidence type="ECO:0000313" key="14">
    <source>
        <dbReference type="EMBL" id="MFC0348418.1"/>
    </source>
</evidence>
<dbReference type="EMBL" id="JBHLXJ010000002">
    <property type="protein sequence ID" value="MFC0348418.1"/>
    <property type="molecule type" value="Genomic_DNA"/>
</dbReference>
<keyword evidence="15" id="KW-1185">Reference proteome</keyword>
<keyword evidence="11" id="KW-0697">Rotamase</keyword>
<comment type="subcellular location">
    <subcellularLocation>
        <location evidence="1">Cell inner membrane</location>
        <topology evidence="1">Single-pass type II membrane protein</topology>
        <orientation evidence="1">Periplasmic side</orientation>
    </subcellularLocation>
</comment>
<evidence type="ECO:0000256" key="2">
    <source>
        <dbReference type="ARBA" id="ARBA00022475"/>
    </source>
</evidence>
<gene>
    <name evidence="14" type="ORF">ACFFJH_01260</name>
</gene>
<evidence type="ECO:0000256" key="4">
    <source>
        <dbReference type="ARBA" id="ARBA00022692"/>
    </source>
</evidence>
<comment type="similarity">
    <text evidence="8">Belongs to the PpiD chaperone family.</text>
</comment>
<dbReference type="InterPro" id="IPR027304">
    <property type="entry name" value="Trigger_fact/SurA_dom_sf"/>
</dbReference>
<dbReference type="PANTHER" id="PTHR47529:SF1">
    <property type="entry name" value="PERIPLASMIC CHAPERONE PPID"/>
    <property type="match status" value="1"/>
</dbReference>
<organism evidence="14 15">
    <name type="scientific">Undibacterium danionis</name>
    <dbReference type="NCBI Taxonomy" id="1812100"/>
    <lineage>
        <taxon>Bacteria</taxon>
        <taxon>Pseudomonadati</taxon>
        <taxon>Pseudomonadota</taxon>
        <taxon>Betaproteobacteria</taxon>
        <taxon>Burkholderiales</taxon>
        <taxon>Oxalobacteraceae</taxon>
        <taxon>Undibacterium</taxon>
    </lineage>
</organism>
<evidence type="ECO:0000256" key="5">
    <source>
        <dbReference type="ARBA" id="ARBA00022989"/>
    </source>
</evidence>
<dbReference type="PROSITE" id="PS50198">
    <property type="entry name" value="PPIC_PPIASE_2"/>
    <property type="match status" value="1"/>
</dbReference>
<dbReference type="InterPro" id="IPR046357">
    <property type="entry name" value="PPIase_dom_sf"/>
</dbReference>
<dbReference type="InterPro" id="IPR052029">
    <property type="entry name" value="PpiD_chaperone"/>
</dbReference>
<keyword evidence="2" id="KW-1003">Cell membrane</keyword>